<evidence type="ECO:0000259" key="8">
    <source>
        <dbReference type="PROSITE" id="PS50994"/>
    </source>
</evidence>
<keyword evidence="10" id="KW-1185">Reference proteome</keyword>
<keyword evidence="5" id="KW-0378">Hydrolase</keyword>
<dbReference type="InterPro" id="IPR021109">
    <property type="entry name" value="Peptidase_aspartic_dom_sf"/>
</dbReference>
<dbReference type="AlphaFoldDB" id="A0A0C2JNU7"/>
<dbReference type="PROSITE" id="PS50994">
    <property type="entry name" value="INTEGRASE"/>
    <property type="match status" value="1"/>
</dbReference>
<keyword evidence="2" id="KW-0548">Nucleotidyltransferase</keyword>
<keyword evidence="6" id="KW-0695">RNA-directed DNA polymerase</keyword>
<feature type="domain" description="Integrase catalytic" evidence="8">
    <location>
        <begin position="409"/>
        <end position="519"/>
    </location>
</feature>
<gene>
    <name evidence="9" type="ORF">RF11_12603</name>
</gene>
<dbReference type="InterPro" id="IPR036397">
    <property type="entry name" value="RNaseH_sf"/>
</dbReference>
<dbReference type="GO" id="GO:0003964">
    <property type="term" value="F:RNA-directed DNA polymerase activity"/>
    <property type="evidence" value="ECO:0007669"/>
    <property type="project" value="UniProtKB-KW"/>
</dbReference>
<organism evidence="9 10">
    <name type="scientific">Thelohanellus kitauei</name>
    <name type="common">Myxosporean</name>
    <dbReference type="NCBI Taxonomy" id="669202"/>
    <lineage>
        <taxon>Eukaryota</taxon>
        <taxon>Metazoa</taxon>
        <taxon>Cnidaria</taxon>
        <taxon>Myxozoa</taxon>
        <taxon>Myxosporea</taxon>
        <taxon>Bivalvulida</taxon>
        <taxon>Platysporina</taxon>
        <taxon>Myxobolidae</taxon>
        <taxon>Thelohanellus</taxon>
    </lineage>
</organism>
<dbReference type="SUPFAM" id="SSF56672">
    <property type="entry name" value="DNA/RNA polymerases"/>
    <property type="match status" value="1"/>
</dbReference>
<protein>
    <recommendedName>
        <fullName evidence="8">Integrase catalytic domain-containing protein</fullName>
    </recommendedName>
</protein>
<dbReference type="SUPFAM" id="SSF53098">
    <property type="entry name" value="Ribonuclease H-like"/>
    <property type="match status" value="1"/>
</dbReference>
<feature type="compositionally biased region" description="Basic and acidic residues" evidence="7">
    <location>
        <begin position="546"/>
        <end position="574"/>
    </location>
</feature>
<evidence type="ECO:0000256" key="5">
    <source>
        <dbReference type="ARBA" id="ARBA00022801"/>
    </source>
</evidence>
<dbReference type="Proteomes" id="UP000031668">
    <property type="component" value="Unassembled WGS sequence"/>
</dbReference>
<evidence type="ECO:0000256" key="4">
    <source>
        <dbReference type="ARBA" id="ARBA00022759"/>
    </source>
</evidence>
<evidence type="ECO:0000256" key="2">
    <source>
        <dbReference type="ARBA" id="ARBA00022695"/>
    </source>
</evidence>
<keyword evidence="1" id="KW-0808">Transferase</keyword>
<dbReference type="InterPro" id="IPR012337">
    <property type="entry name" value="RNaseH-like_sf"/>
</dbReference>
<dbReference type="Gene3D" id="2.40.70.10">
    <property type="entry name" value="Acid Proteases"/>
    <property type="match status" value="1"/>
</dbReference>
<dbReference type="InterPro" id="IPR050951">
    <property type="entry name" value="Retrovirus_Pol_polyprotein"/>
</dbReference>
<feature type="compositionally biased region" description="Basic and acidic residues" evidence="7">
    <location>
        <begin position="593"/>
        <end position="610"/>
    </location>
</feature>
<dbReference type="PANTHER" id="PTHR37984">
    <property type="entry name" value="PROTEIN CBG26694"/>
    <property type="match status" value="1"/>
</dbReference>
<dbReference type="SUPFAM" id="SSF50630">
    <property type="entry name" value="Acid proteases"/>
    <property type="match status" value="1"/>
</dbReference>
<dbReference type="Pfam" id="PF17917">
    <property type="entry name" value="RT_RNaseH"/>
    <property type="match status" value="1"/>
</dbReference>
<dbReference type="GO" id="GO:0016787">
    <property type="term" value="F:hydrolase activity"/>
    <property type="evidence" value="ECO:0007669"/>
    <property type="project" value="UniProtKB-KW"/>
</dbReference>
<accession>A0A0C2JNU7</accession>
<dbReference type="Gene3D" id="3.30.420.10">
    <property type="entry name" value="Ribonuclease H-like superfamily/Ribonuclease H"/>
    <property type="match status" value="1"/>
</dbReference>
<keyword evidence="3" id="KW-0540">Nuclease</keyword>
<evidence type="ECO:0000256" key="7">
    <source>
        <dbReference type="SAM" id="MobiDB-lite"/>
    </source>
</evidence>
<name>A0A0C2JNU7_THEKT</name>
<evidence type="ECO:0000313" key="9">
    <source>
        <dbReference type="EMBL" id="KII71023.1"/>
    </source>
</evidence>
<dbReference type="GO" id="GO:0003676">
    <property type="term" value="F:nucleic acid binding"/>
    <property type="evidence" value="ECO:0007669"/>
    <property type="project" value="InterPro"/>
</dbReference>
<dbReference type="EMBL" id="JWZT01001879">
    <property type="protein sequence ID" value="KII71023.1"/>
    <property type="molecule type" value="Genomic_DNA"/>
</dbReference>
<evidence type="ECO:0000256" key="3">
    <source>
        <dbReference type="ARBA" id="ARBA00022722"/>
    </source>
</evidence>
<dbReference type="InterPro" id="IPR001584">
    <property type="entry name" value="Integrase_cat-core"/>
</dbReference>
<proteinExistence type="predicted"/>
<dbReference type="PANTHER" id="PTHR37984:SF5">
    <property type="entry name" value="PROTEIN NYNRIN-LIKE"/>
    <property type="match status" value="1"/>
</dbReference>
<feature type="region of interest" description="Disordered" evidence="7">
    <location>
        <begin position="546"/>
        <end position="613"/>
    </location>
</feature>
<dbReference type="OrthoDB" id="6366253at2759"/>
<keyword evidence="4" id="KW-0255">Endonuclease</keyword>
<comment type="caution">
    <text evidence="9">The sequence shown here is derived from an EMBL/GenBank/DDBJ whole genome shotgun (WGS) entry which is preliminary data.</text>
</comment>
<evidence type="ECO:0000313" key="10">
    <source>
        <dbReference type="Proteomes" id="UP000031668"/>
    </source>
</evidence>
<dbReference type="InterPro" id="IPR041373">
    <property type="entry name" value="RT_RNaseH"/>
</dbReference>
<dbReference type="GO" id="GO:0015074">
    <property type="term" value="P:DNA integration"/>
    <property type="evidence" value="ECO:0007669"/>
    <property type="project" value="InterPro"/>
</dbReference>
<reference evidence="9 10" key="1">
    <citation type="journal article" date="2014" name="Genome Biol. Evol.">
        <title>The genome of the myxosporean Thelohanellus kitauei shows adaptations to nutrient acquisition within its fish host.</title>
        <authorList>
            <person name="Yang Y."/>
            <person name="Xiong J."/>
            <person name="Zhou Z."/>
            <person name="Huo F."/>
            <person name="Miao W."/>
            <person name="Ran C."/>
            <person name="Liu Y."/>
            <person name="Zhang J."/>
            <person name="Feng J."/>
            <person name="Wang M."/>
            <person name="Wang M."/>
            <person name="Wang L."/>
            <person name="Yao B."/>
        </authorList>
    </citation>
    <scope>NUCLEOTIDE SEQUENCE [LARGE SCALE GENOMIC DNA]</scope>
    <source>
        <strain evidence="9">Wuqing</strain>
    </source>
</reference>
<sequence length="721" mass="82844">MVLISKTRKAINRADEACSINKLSKGKNDESIKKLGHIQEVCLTKNFEAKPIRKFPLRSKDWRVNELFINSCDIISTPVTIRGRDIDFLVDRGASCSMINFSVYTLLGLDLYQNSRLQVKIFCGRLVPIRSYVMTRISFEGKSAYLKLLVNGYRNNSNIPGTDSIKELRIDLNTIFGCNKLKNDSFNQIKRCIVNTTLITKFDPNLPVILSTDASSITRWIGTTKYCMHHKPSLINSENTAKLSEKFHQYLYGKTFEIVTDNKGILSFFDSKNKFSILASQRIQRWNRLLMAYNYKITFRSMNHHTNVDGLSRQPIGQDNGFDQKYYNLVNSRTMIDTPNNCDVLKLETKGTQSCRRHQNNISCEDDVLVMNLGFPRVVIPMSLQEETMKQIHEGHWGIVRAKRFAGRYYIGPCIDRNMENMDFTPWPKVSHTFDRVHIDFLGPFIGFMWLLTVEVYPQFLFILKMNVFSTNGIPKTLDSDGGLEFASTHFRDFCTEFGIEHVFSPPYHPESNGQAERIDARKTNALQVGGLSLKDLNVQTSHLEIQKGHMPLSKDVRQPEEMDNGRNYQDDRNPTIAYIDGEIRNNPAPKPSEIDQRSNKDSARTRENAYSRTTKTICKAERKKSQGFLEKNLHGNYKNPKTTAYLTDLFYGIQMQGDGLNLVKTQYVKANVVGKPRRVQCNLNFTVKKEETKPSRAWEFTTNVTKSDTDIDKLLKVDQF</sequence>
<evidence type="ECO:0000256" key="1">
    <source>
        <dbReference type="ARBA" id="ARBA00022679"/>
    </source>
</evidence>
<dbReference type="GO" id="GO:0004519">
    <property type="term" value="F:endonuclease activity"/>
    <property type="evidence" value="ECO:0007669"/>
    <property type="project" value="UniProtKB-KW"/>
</dbReference>
<dbReference type="InterPro" id="IPR043502">
    <property type="entry name" value="DNA/RNA_pol_sf"/>
</dbReference>
<evidence type="ECO:0000256" key="6">
    <source>
        <dbReference type="ARBA" id="ARBA00022918"/>
    </source>
</evidence>